<feature type="transmembrane region" description="Helical" evidence="5">
    <location>
        <begin position="116"/>
        <end position="136"/>
    </location>
</feature>
<feature type="transmembrane region" description="Helical" evidence="5">
    <location>
        <begin position="418"/>
        <end position="440"/>
    </location>
</feature>
<feature type="transmembrane region" description="Helical" evidence="5">
    <location>
        <begin position="21"/>
        <end position="47"/>
    </location>
</feature>
<feature type="transmembrane region" description="Helical" evidence="5">
    <location>
        <begin position="325"/>
        <end position="346"/>
    </location>
</feature>
<protein>
    <submittedName>
        <fullName evidence="7">MFS transporter</fullName>
    </submittedName>
</protein>
<accession>A0A3D8K5X0</accession>
<keyword evidence="3 5" id="KW-1133">Transmembrane helix</keyword>
<evidence type="ECO:0000313" key="7">
    <source>
        <dbReference type="EMBL" id="RDV00620.1"/>
    </source>
</evidence>
<dbReference type="Gene3D" id="1.20.1250.20">
    <property type="entry name" value="MFS general substrate transporter like domains"/>
    <property type="match status" value="1"/>
</dbReference>
<dbReference type="OrthoDB" id="7066727at2"/>
<evidence type="ECO:0000256" key="2">
    <source>
        <dbReference type="ARBA" id="ARBA00022692"/>
    </source>
</evidence>
<dbReference type="Proteomes" id="UP000256838">
    <property type="component" value="Unassembled WGS sequence"/>
</dbReference>
<feature type="transmembrane region" description="Helical" evidence="5">
    <location>
        <begin position="352"/>
        <end position="377"/>
    </location>
</feature>
<sequence>MHADAKAHVAARAQPNRLAAIQIVTLVLCFLVVAADGFDVACVSYVAPLLKKVWSLTPAALGPIFAAGLFGLTVGSFVFGPLADRIGRKRVIVLSLALFGIGSLACTAAPSLGWLIALRFLTGAGLGGAMPNAITLSSEFAPPRNRSLLVTLMFCGFTLGLAFGGAVASVLIPLFGWQGVFAFGGLFPLVLVPCIWLWLPESLRFMAGKPRYADEAQRVTKRLGDAAHELLHDGRSEAGSVPAAQRERVVAMLFSAKYRAGTVLLWLAFFCTLWVWYQISSWLPLIVTGAGIDPVHAARVGAMMPLGGTIGSLVNARLMDRLNPFLVLAGSYAIAAAAVAAIGMSIHMPSLIYWSVFVAGYGLSGAQTAANVLVAGFYATAARATGVSWALGVGRIGSIFGSMTGGAVLALFGAVQPAFIAFAVPVVIAGAAMVVAGFIYPRGNSDARVSAAR</sequence>
<feature type="transmembrane region" description="Helical" evidence="5">
    <location>
        <begin position="59"/>
        <end position="79"/>
    </location>
</feature>
<organism evidence="7 8">
    <name type="scientific">Trinickia dinghuensis</name>
    <dbReference type="NCBI Taxonomy" id="2291023"/>
    <lineage>
        <taxon>Bacteria</taxon>
        <taxon>Pseudomonadati</taxon>
        <taxon>Pseudomonadota</taxon>
        <taxon>Betaproteobacteria</taxon>
        <taxon>Burkholderiales</taxon>
        <taxon>Burkholderiaceae</taxon>
        <taxon>Trinickia</taxon>
    </lineage>
</organism>
<dbReference type="AlphaFoldDB" id="A0A3D8K5X0"/>
<keyword evidence="4 5" id="KW-0472">Membrane</keyword>
<dbReference type="InterPro" id="IPR020846">
    <property type="entry name" value="MFS_dom"/>
</dbReference>
<keyword evidence="8" id="KW-1185">Reference proteome</keyword>
<reference evidence="7 8" key="1">
    <citation type="submission" date="2018-08" db="EMBL/GenBank/DDBJ databases">
        <title>Paraburkholderia sp. DHOM06 isolated from forest soil.</title>
        <authorList>
            <person name="Gao Z.-H."/>
            <person name="Qiu L.-H."/>
        </authorList>
    </citation>
    <scope>NUCLEOTIDE SEQUENCE [LARGE SCALE GENOMIC DNA]</scope>
    <source>
        <strain evidence="7 8">DHOM06</strain>
    </source>
</reference>
<feature type="transmembrane region" description="Helical" evidence="5">
    <location>
        <begin position="148"/>
        <end position="174"/>
    </location>
</feature>
<dbReference type="PANTHER" id="PTHR23508:SF10">
    <property type="entry name" value="CARBOXYLIC ACID TRANSPORTER PROTEIN HOMOLOG"/>
    <property type="match status" value="1"/>
</dbReference>
<evidence type="ECO:0000313" key="8">
    <source>
        <dbReference type="Proteomes" id="UP000256838"/>
    </source>
</evidence>
<evidence type="ECO:0000256" key="3">
    <source>
        <dbReference type="ARBA" id="ARBA00022989"/>
    </source>
</evidence>
<feature type="domain" description="Major facilitator superfamily (MFS) profile" evidence="6">
    <location>
        <begin position="25"/>
        <end position="444"/>
    </location>
</feature>
<feature type="transmembrane region" description="Helical" evidence="5">
    <location>
        <begin position="258"/>
        <end position="277"/>
    </location>
</feature>
<dbReference type="CDD" id="cd17365">
    <property type="entry name" value="MFS_PcaK_like"/>
    <property type="match status" value="1"/>
</dbReference>
<evidence type="ECO:0000256" key="5">
    <source>
        <dbReference type="SAM" id="Phobius"/>
    </source>
</evidence>
<dbReference type="GO" id="GO:0046943">
    <property type="term" value="F:carboxylic acid transmembrane transporter activity"/>
    <property type="evidence" value="ECO:0007669"/>
    <property type="project" value="TreeGrafter"/>
</dbReference>
<feature type="transmembrane region" description="Helical" evidence="5">
    <location>
        <begin position="180"/>
        <end position="199"/>
    </location>
</feature>
<dbReference type="InterPro" id="IPR005829">
    <property type="entry name" value="Sugar_transporter_CS"/>
</dbReference>
<evidence type="ECO:0000256" key="1">
    <source>
        <dbReference type="ARBA" id="ARBA00004141"/>
    </source>
</evidence>
<keyword evidence="2 5" id="KW-0812">Transmembrane</keyword>
<dbReference type="InterPro" id="IPR036259">
    <property type="entry name" value="MFS_trans_sf"/>
</dbReference>
<dbReference type="RefSeq" id="WP_115531890.1">
    <property type="nucleotide sequence ID" value="NZ_QRGA01000001.1"/>
</dbReference>
<dbReference type="EMBL" id="QRGA01000001">
    <property type="protein sequence ID" value="RDV00620.1"/>
    <property type="molecule type" value="Genomic_DNA"/>
</dbReference>
<evidence type="ECO:0000259" key="6">
    <source>
        <dbReference type="PROSITE" id="PS50850"/>
    </source>
</evidence>
<dbReference type="PROSITE" id="PS00217">
    <property type="entry name" value="SUGAR_TRANSPORT_2"/>
    <property type="match status" value="1"/>
</dbReference>
<dbReference type="GO" id="GO:0005886">
    <property type="term" value="C:plasma membrane"/>
    <property type="evidence" value="ECO:0007669"/>
    <property type="project" value="TreeGrafter"/>
</dbReference>
<gene>
    <name evidence="7" type="ORF">DWV00_02300</name>
</gene>
<dbReference type="InterPro" id="IPR011701">
    <property type="entry name" value="MFS"/>
</dbReference>
<proteinExistence type="predicted"/>
<dbReference type="SUPFAM" id="SSF103473">
    <property type="entry name" value="MFS general substrate transporter"/>
    <property type="match status" value="1"/>
</dbReference>
<evidence type="ECO:0000256" key="4">
    <source>
        <dbReference type="ARBA" id="ARBA00023136"/>
    </source>
</evidence>
<feature type="transmembrane region" description="Helical" evidence="5">
    <location>
        <begin position="297"/>
        <end position="318"/>
    </location>
</feature>
<feature type="transmembrane region" description="Helical" evidence="5">
    <location>
        <begin position="389"/>
        <end position="412"/>
    </location>
</feature>
<comment type="subcellular location">
    <subcellularLocation>
        <location evidence="1">Membrane</location>
        <topology evidence="1">Multi-pass membrane protein</topology>
    </subcellularLocation>
</comment>
<feature type="transmembrane region" description="Helical" evidence="5">
    <location>
        <begin position="91"/>
        <end position="110"/>
    </location>
</feature>
<dbReference type="PANTHER" id="PTHR23508">
    <property type="entry name" value="CARBOXYLIC ACID TRANSPORTER PROTEIN HOMOLOG"/>
    <property type="match status" value="1"/>
</dbReference>
<dbReference type="Pfam" id="PF07690">
    <property type="entry name" value="MFS_1"/>
    <property type="match status" value="1"/>
</dbReference>
<comment type="caution">
    <text evidence="7">The sequence shown here is derived from an EMBL/GenBank/DDBJ whole genome shotgun (WGS) entry which is preliminary data.</text>
</comment>
<name>A0A3D8K5X0_9BURK</name>
<dbReference type="PROSITE" id="PS50850">
    <property type="entry name" value="MFS"/>
    <property type="match status" value="1"/>
</dbReference>